<feature type="domain" description="AAA+ ATPase" evidence="1">
    <location>
        <begin position="125"/>
        <end position="255"/>
    </location>
</feature>
<proteinExistence type="predicted"/>
<protein>
    <submittedName>
        <fullName evidence="2">Replicative helicase</fullName>
    </submittedName>
</protein>
<dbReference type="PANTHER" id="PTHR30050:SF4">
    <property type="entry name" value="ATP-BINDING PROTEIN RV3427C IN INSERTION SEQUENCE-RELATED"/>
    <property type="match status" value="1"/>
</dbReference>
<dbReference type="GO" id="GO:0004386">
    <property type="term" value="F:helicase activity"/>
    <property type="evidence" value="ECO:0007669"/>
    <property type="project" value="UniProtKB-KW"/>
</dbReference>
<keyword evidence="2" id="KW-0067">ATP-binding</keyword>
<dbReference type="SUPFAM" id="SSF52540">
    <property type="entry name" value="P-loop containing nucleoside triphosphate hydrolases"/>
    <property type="match status" value="1"/>
</dbReference>
<evidence type="ECO:0000259" key="1">
    <source>
        <dbReference type="SMART" id="SM00382"/>
    </source>
</evidence>
<dbReference type="PANTHER" id="PTHR30050">
    <property type="entry name" value="CHROMOSOMAL REPLICATION INITIATOR PROTEIN DNAA"/>
    <property type="match status" value="1"/>
</dbReference>
<accession>A0A8S5QRP0</accession>
<evidence type="ECO:0000313" key="2">
    <source>
        <dbReference type="EMBL" id="DAE21744.1"/>
    </source>
</evidence>
<dbReference type="SMART" id="SM00382">
    <property type="entry name" value="AAA"/>
    <property type="match status" value="1"/>
</dbReference>
<reference evidence="2" key="1">
    <citation type="journal article" date="2021" name="Proc. Natl. Acad. Sci. U.S.A.">
        <title>A Catalog of Tens of Thousands of Viruses from Human Metagenomes Reveals Hidden Associations with Chronic Diseases.</title>
        <authorList>
            <person name="Tisza M.J."/>
            <person name="Buck C.B."/>
        </authorList>
    </citation>
    <scope>NUCLEOTIDE SEQUENCE</scope>
    <source>
        <strain evidence="2">Ct2773</strain>
    </source>
</reference>
<dbReference type="EMBL" id="BK015717">
    <property type="protein sequence ID" value="DAE21744.1"/>
    <property type="molecule type" value="Genomic_DNA"/>
</dbReference>
<dbReference type="GO" id="GO:0005524">
    <property type="term" value="F:ATP binding"/>
    <property type="evidence" value="ECO:0007669"/>
    <property type="project" value="InterPro"/>
</dbReference>
<sequence length="278" mass="31475">MDMDNLIQGIAETATRANRRNEGDYIENGILMCGKCRTPKQCELEFGGRIIKPYCMCRCEVENYEREKEERRKAGRMRRLDMMRRTGFPDAEMRAWTFENDDGGNEKIMDVMKRYVANFQRMLESGKGLMLCGSVGTGKSYAAACVANALIDAGTPCMMTNFSRMVNIINSSFEGRQKYIDSLNDFDLLIIDDLAAERDTEFMAEQVMNIIDARYRAGLPLIVTTNLTVGELSSTTDIRKQRVFSRLIEMCVPITVTGRDRRKAKAAQNAEIMGLLGL</sequence>
<dbReference type="InterPro" id="IPR002611">
    <property type="entry name" value="IstB_ATP-bd"/>
</dbReference>
<dbReference type="Gene3D" id="3.40.50.300">
    <property type="entry name" value="P-loop containing nucleotide triphosphate hydrolases"/>
    <property type="match status" value="1"/>
</dbReference>
<dbReference type="CDD" id="cd00009">
    <property type="entry name" value="AAA"/>
    <property type="match status" value="1"/>
</dbReference>
<dbReference type="GO" id="GO:0006260">
    <property type="term" value="P:DNA replication"/>
    <property type="evidence" value="ECO:0007669"/>
    <property type="project" value="TreeGrafter"/>
</dbReference>
<name>A0A8S5QRP0_9CAUD</name>
<keyword evidence="2" id="KW-0347">Helicase</keyword>
<dbReference type="NCBIfam" id="NF005992">
    <property type="entry name" value="PRK08116.1"/>
    <property type="match status" value="1"/>
</dbReference>
<keyword evidence="2" id="KW-0378">Hydrolase</keyword>
<dbReference type="InterPro" id="IPR027417">
    <property type="entry name" value="P-loop_NTPase"/>
</dbReference>
<dbReference type="InterPro" id="IPR003593">
    <property type="entry name" value="AAA+_ATPase"/>
</dbReference>
<organism evidence="2">
    <name type="scientific">Siphoviridae sp. ct2773</name>
    <dbReference type="NCBI Taxonomy" id="2826275"/>
    <lineage>
        <taxon>Viruses</taxon>
        <taxon>Duplodnaviria</taxon>
        <taxon>Heunggongvirae</taxon>
        <taxon>Uroviricota</taxon>
        <taxon>Caudoviricetes</taxon>
    </lineage>
</organism>
<dbReference type="Pfam" id="PF01695">
    <property type="entry name" value="IstB_IS21"/>
    <property type="match status" value="1"/>
</dbReference>
<keyword evidence="2" id="KW-0547">Nucleotide-binding</keyword>